<feature type="domain" description="N-acetyltransferase" evidence="5">
    <location>
        <begin position="92"/>
        <end position="260"/>
    </location>
</feature>
<evidence type="ECO:0000313" key="7">
    <source>
        <dbReference type="EMBL" id="CAE4594110.1"/>
    </source>
</evidence>
<feature type="compositionally biased region" description="Basic residues" evidence="3">
    <location>
        <begin position="306"/>
        <end position="316"/>
    </location>
</feature>
<reference evidence="7" key="1">
    <citation type="submission" date="2021-01" db="EMBL/GenBank/DDBJ databases">
        <authorList>
            <person name="Corre E."/>
            <person name="Pelletier E."/>
            <person name="Niang G."/>
            <person name="Scheremetjew M."/>
            <person name="Finn R."/>
            <person name="Kale V."/>
            <person name="Holt S."/>
            <person name="Cochrane G."/>
            <person name="Meng A."/>
            <person name="Brown T."/>
            <person name="Cohen L."/>
        </authorList>
    </citation>
    <scope>NUCLEOTIDE SEQUENCE</scope>
    <source>
        <strain evidence="7">GSO104</strain>
    </source>
</reference>
<gene>
    <name evidence="6" type="ORF">DBRI00130_LOCUS8038</name>
    <name evidence="7" type="ORF">DBRI00130_LOCUS8039</name>
</gene>
<dbReference type="Pfam" id="PF00583">
    <property type="entry name" value="Acetyltransf_1"/>
    <property type="match status" value="1"/>
</dbReference>
<name>A0A6V2CJB8_9STRA</name>
<keyword evidence="4" id="KW-0732">Signal</keyword>
<evidence type="ECO:0000256" key="1">
    <source>
        <dbReference type="ARBA" id="ARBA00022679"/>
    </source>
</evidence>
<evidence type="ECO:0000313" key="6">
    <source>
        <dbReference type="EMBL" id="CAE4594107.1"/>
    </source>
</evidence>
<keyword evidence="2" id="KW-0012">Acyltransferase</keyword>
<dbReference type="PANTHER" id="PTHR43877">
    <property type="entry name" value="AMINOALKYLPHOSPHONATE N-ACETYLTRANSFERASE-RELATED-RELATED"/>
    <property type="match status" value="1"/>
</dbReference>
<organism evidence="7">
    <name type="scientific">Ditylum brightwellii</name>
    <dbReference type="NCBI Taxonomy" id="49249"/>
    <lineage>
        <taxon>Eukaryota</taxon>
        <taxon>Sar</taxon>
        <taxon>Stramenopiles</taxon>
        <taxon>Ochrophyta</taxon>
        <taxon>Bacillariophyta</taxon>
        <taxon>Mediophyceae</taxon>
        <taxon>Lithodesmiophycidae</taxon>
        <taxon>Lithodesmiales</taxon>
        <taxon>Lithodesmiaceae</taxon>
        <taxon>Ditylum</taxon>
    </lineage>
</organism>
<feature type="chain" id="PRO_5035586311" description="N-acetyltransferase domain-containing protein" evidence="4">
    <location>
        <begin position="48"/>
        <end position="316"/>
    </location>
</feature>
<evidence type="ECO:0000256" key="3">
    <source>
        <dbReference type="SAM" id="MobiDB-lite"/>
    </source>
</evidence>
<dbReference type="CDD" id="cd04301">
    <property type="entry name" value="NAT_SF"/>
    <property type="match status" value="1"/>
</dbReference>
<feature type="signal peptide" evidence="4">
    <location>
        <begin position="1"/>
        <end position="47"/>
    </location>
</feature>
<dbReference type="InterPro" id="IPR050832">
    <property type="entry name" value="Bact_Acetyltransf"/>
</dbReference>
<accession>A0A6V2CJB8</accession>
<proteinExistence type="predicted"/>
<dbReference type="InterPro" id="IPR016181">
    <property type="entry name" value="Acyl_CoA_acyltransferase"/>
</dbReference>
<keyword evidence="1" id="KW-0808">Transferase</keyword>
<dbReference type="Gene3D" id="3.40.630.30">
    <property type="match status" value="1"/>
</dbReference>
<dbReference type="EMBL" id="HBNS01009974">
    <property type="protein sequence ID" value="CAE4594107.1"/>
    <property type="molecule type" value="Transcribed_RNA"/>
</dbReference>
<evidence type="ECO:0000256" key="4">
    <source>
        <dbReference type="SAM" id="SignalP"/>
    </source>
</evidence>
<dbReference type="PANTHER" id="PTHR43877:SF2">
    <property type="entry name" value="AMINOALKYLPHOSPHONATE N-ACETYLTRANSFERASE-RELATED"/>
    <property type="match status" value="1"/>
</dbReference>
<evidence type="ECO:0000259" key="5">
    <source>
        <dbReference type="PROSITE" id="PS51186"/>
    </source>
</evidence>
<evidence type="ECO:0000256" key="2">
    <source>
        <dbReference type="ARBA" id="ARBA00023315"/>
    </source>
</evidence>
<dbReference type="AlphaFoldDB" id="A0A6V2CJB8"/>
<dbReference type="EMBL" id="HBNS01009975">
    <property type="protein sequence ID" value="CAE4594110.1"/>
    <property type="molecule type" value="Transcribed_RNA"/>
</dbReference>
<dbReference type="GO" id="GO:0016747">
    <property type="term" value="F:acyltransferase activity, transferring groups other than amino-acyl groups"/>
    <property type="evidence" value="ECO:0007669"/>
    <property type="project" value="InterPro"/>
</dbReference>
<dbReference type="InterPro" id="IPR000182">
    <property type="entry name" value="GNAT_dom"/>
</dbReference>
<dbReference type="PROSITE" id="PS51186">
    <property type="entry name" value="GNAT"/>
    <property type="match status" value="1"/>
</dbReference>
<feature type="region of interest" description="Disordered" evidence="3">
    <location>
        <begin position="279"/>
        <end position="316"/>
    </location>
</feature>
<protein>
    <recommendedName>
        <fullName evidence="5">N-acetyltransferase domain-containing protein</fullName>
    </recommendedName>
</protein>
<sequence>MKPRPTNRMPLWRPSLVAQAFLLAVAMVDVVVPDQVVPLLWIPPVEAFGVSRTIRQQSTRRYATPKSSTANESSPGRIRVASIVVPKAPPPVSLLEKEEPPPPILTEDLVALADLRYNEWMAEESSSESVPSRYAFRMATAEIASERAVGGATTFLAKLDTLAVAAAELSSIEFEDVVLSNEQQTFLYVTDVVTSSQHRRRGIANHLMDFLEDYACCNGKVTLWLHVKPENTQALAFYKNRGYTKPSFTEGMDLMRLEDNAGIANEHQMLLSQTLSHKPQARTMEMEEPPPKNTAGATGFGAAPKANKKKKSKRKK</sequence>
<dbReference type="SUPFAM" id="SSF55729">
    <property type="entry name" value="Acyl-CoA N-acyltransferases (Nat)"/>
    <property type="match status" value="1"/>
</dbReference>